<feature type="non-terminal residue" evidence="2">
    <location>
        <position position="1"/>
    </location>
</feature>
<dbReference type="InterPro" id="IPR012910">
    <property type="entry name" value="Plug_dom"/>
</dbReference>
<dbReference type="GO" id="GO:0004866">
    <property type="term" value="F:endopeptidase inhibitor activity"/>
    <property type="evidence" value="ECO:0007669"/>
    <property type="project" value="InterPro"/>
</dbReference>
<dbReference type="AlphaFoldDB" id="A0A3B0URK7"/>
<organism evidence="2">
    <name type="scientific">hydrothermal vent metagenome</name>
    <dbReference type="NCBI Taxonomy" id="652676"/>
    <lineage>
        <taxon>unclassified sequences</taxon>
        <taxon>metagenomes</taxon>
        <taxon>ecological metagenomes</taxon>
    </lineage>
</organism>
<reference evidence="2" key="1">
    <citation type="submission" date="2018-06" db="EMBL/GenBank/DDBJ databases">
        <authorList>
            <person name="Zhirakovskaya E."/>
        </authorList>
    </citation>
    <scope>NUCLEOTIDE SEQUENCE</scope>
</reference>
<dbReference type="PANTHER" id="PTHR40094">
    <property type="entry name" value="ALPHA-2-MACROGLOBULIN HOMOLOG"/>
    <property type="match status" value="1"/>
</dbReference>
<feature type="domain" description="Alpha-2-macroglobulin" evidence="1">
    <location>
        <begin position="702"/>
        <end position="792"/>
    </location>
</feature>
<dbReference type="InterPro" id="IPR008930">
    <property type="entry name" value="Terpenoid_cyclase/PrenylTrfase"/>
</dbReference>
<dbReference type="SMART" id="SM01360">
    <property type="entry name" value="A2M"/>
    <property type="match status" value="1"/>
</dbReference>
<proteinExistence type="predicted"/>
<dbReference type="Pfam" id="PF00207">
    <property type="entry name" value="A2M"/>
    <property type="match status" value="1"/>
</dbReference>
<feature type="non-terminal residue" evidence="2">
    <location>
        <position position="1032"/>
    </location>
</feature>
<dbReference type="SUPFAM" id="SSF48239">
    <property type="entry name" value="Terpenoid cyclases/Protein prenyltransferases"/>
    <property type="match status" value="1"/>
</dbReference>
<accession>A0A3B0URK7</accession>
<dbReference type="InterPro" id="IPR047565">
    <property type="entry name" value="Alpha-macroglob_thiol-ester_cl"/>
</dbReference>
<dbReference type="PANTHER" id="PTHR40094:SF1">
    <property type="entry name" value="UBIQUITIN DOMAIN-CONTAINING PROTEIN"/>
    <property type="match status" value="1"/>
</dbReference>
<dbReference type="InterPro" id="IPR008969">
    <property type="entry name" value="CarboxyPept-like_regulatory"/>
</dbReference>
<dbReference type="InterPro" id="IPR051802">
    <property type="entry name" value="YfhM-like"/>
</dbReference>
<dbReference type="SUPFAM" id="SSF56935">
    <property type="entry name" value="Porins"/>
    <property type="match status" value="1"/>
</dbReference>
<dbReference type="Gene3D" id="2.170.130.10">
    <property type="entry name" value="TonB-dependent receptor, plug domain"/>
    <property type="match status" value="1"/>
</dbReference>
<dbReference type="InterPro" id="IPR001599">
    <property type="entry name" value="Macroglobln_a2"/>
</dbReference>
<dbReference type="InterPro" id="IPR037066">
    <property type="entry name" value="Plug_dom_sf"/>
</dbReference>
<dbReference type="SUPFAM" id="SSF49464">
    <property type="entry name" value="Carboxypeptidase regulatory domain-like"/>
    <property type="match status" value="1"/>
</dbReference>
<name>A0A3B0URK7_9ZZZZ</name>
<dbReference type="EMBL" id="UOER01000700">
    <property type="protein sequence ID" value="VAW27259.1"/>
    <property type="molecule type" value="Genomic_DNA"/>
</dbReference>
<dbReference type="SMART" id="SM01419">
    <property type="entry name" value="Thiol-ester_cl"/>
    <property type="match status" value="1"/>
</dbReference>
<gene>
    <name evidence="2" type="ORF">MNBD_BACTEROID04-1293</name>
</gene>
<protein>
    <recommendedName>
        <fullName evidence="1">Alpha-2-macroglobulin domain-containing protein</fullName>
    </recommendedName>
</protein>
<dbReference type="Gene3D" id="2.60.40.1120">
    <property type="entry name" value="Carboxypeptidase-like, regulatory domain"/>
    <property type="match status" value="1"/>
</dbReference>
<dbReference type="Pfam" id="PF13715">
    <property type="entry name" value="CarbopepD_reg_2"/>
    <property type="match status" value="1"/>
</dbReference>
<sequence length="1032" mass="117036">EAFSGSKISHAKVAYRVVRTANFPIWYNWYASNYFDSPKLEITHGETETDENGLYNITFKAIPDLEIPKKNLPTFNYKVYADVTDINGETHSAETIVKVGYHSLTISANIAAKVDQLKTDNALTISSNNLNGEFVPTKGTLKIYKLKSPQNPLRERPWSEPDYQLFTENEFRNYFPHDPFTEAESVEKNWKKGSLVFEYNFDTGKSKKIILENMKEWITGKYLIIAEGNDKFGQQIIAKKRFSVFNSKNTHVSDNKLFEINTDKFVYHANEMVQLKIGSASKDISVTIEIEKQHLIVTRYIIHLNNEIKTISIPVYKEDEGGFAIKYHYVNYNSFKSGSILINVPYTQNNLQIETLTFRDKIQPGSKQTWSFKIKGSNSTKIAAEVLASMYDASLDKFKSHDWNFNPVTRYSYYSNIQINASKSFGTKNFAIRNKPFVYYSFFQQQYDALNWFGFSFRNNSYTNRYYLTETKKEIKSERAKYDKIISGTVTDESGPLPGVNITIRGTNFGTQTDFDGHYSIKVKSDDQLVFSFIGMITASKVVGNQSKMDVQLKASEEALDEVVVTALGIKRNNKALGYSVSTVLSDKISATNDIATILAGKVSGVQITGTLGASEKITIRGMSSTSTKDKLLFIVDGVPVEDFDIEANELASLSILKGTEAVALYGAKAANGVIVISTKKGQEKLDLQLSKVNARKNFNETAFFYPNLKTDKNGEIQFSFNTPESLTRWKLQLLAHTKNLETTIKSLSTITQKELMVTPNAPRFLREGDQIVFSSKISNLTTKNLNGFAKLELTDAITGKAINKQLENSLTIQNFTINAKENTNIRWKLSIPKGMQAVQYKIIAKAGDFSDGEQNILPVLSNRMLVTETLPMWVRGNQTKTFSLDKLKKNTSTTLSNHKLTLEITSNPAWYAIQSLPYLMEYPYECAEQTFSRYYANALASNILNSNSRIKEVFNQWKSNESLISNLEKNQELKSILIQETPWVRDAQSETEQKKRIALLFDLNKMNNELLVAIRKLKKMQFNNGGFPWFK</sequence>
<dbReference type="Pfam" id="PF07715">
    <property type="entry name" value="Plug"/>
    <property type="match status" value="1"/>
</dbReference>
<evidence type="ECO:0000313" key="2">
    <source>
        <dbReference type="EMBL" id="VAW27259.1"/>
    </source>
</evidence>
<evidence type="ECO:0000259" key="1">
    <source>
        <dbReference type="SMART" id="SM01360"/>
    </source>
</evidence>
<dbReference type="Gene3D" id="1.50.10.20">
    <property type="match status" value="1"/>
</dbReference>